<gene>
    <name evidence="1" type="ORF">F5144DRAFT_4067</name>
</gene>
<reference evidence="1 2" key="1">
    <citation type="journal article" date="2021" name="Nat. Commun.">
        <title>Genetic determinants of endophytism in the Arabidopsis root mycobiome.</title>
        <authorList>
            <person name="Mesny F."/>
            <person name="Miyauchi S."/>
            <person name="Thiergart T."/>
            <person name="Pickel B."/>
            <person name="Atanasova L."/>
            <person name="Karlsson M."/>
            <person name="Huettel B."/>
            <person name="Barry K.W."/>
            <person name="Haridas S."/>
            <person name="Chen C."/>
            <person name="Bauer D."/>
            <person name="Andreopoulos W."/>
            <person name="Pangilinan J."/>
            <person name="LaButti K."/>
            <person name="Riley R."/>
            <person name="Lipzen A."/>
            <person name="Clum A."/>
            <person name="Drula E."/>
            <person name="Henrissat B."/>
            <person name="Kohler A."/>
            <person name="Grigoriev I.V."/>
            <person name="Martin F.M."/>
            <person name="Hacquard S."/>
        </authorList>
    </citation>
    <scope>NUCLEOTIDE SEQUENCE [LARGE SCALE GENOMIC DNA]</scope>
    <source>
        <strain evidence="1 2">MPI-SDFR-AT-0079</strain>
    </source>
</reference>
<name>A0ACB7PN23_9PEZI</name>
<organism evidence="1 2">
    <name type="scientific">Chaetomium tenue</name>
    <dbReference type="NCBI Taxonomy" id="1854479"/>
    <lineage>
        <taxon>Eukaryota</taxon>
        <taxon>Fungi</taxon>
        <taxon>Dikarya</taxon>
        <taxon>Ascomycota</taxon>
        <taxon>Pezizomycotina</taxon>
        <taxon>Sordariomycetes</taxon>
        <taxon>Sordariomycetidae</taxon>
        <taxon>Sordariales</taxon>
        <taxon>Chaetomiaceae</taxon>
        <taxon>Chaetomium</taxon>
    </lineage>
</organism>
<proteinExistence type="predicted"/>
<protein>
    <submittedName>
        <fullName evidence="1">Uncharacterized protein</fullName>
    </submittedName>
</protein>
<evidence type="ECO:0000313" key="2">
    <source>
        <dbReference type="Proteomes" id="UP000724584"/>
    </source>
</evidence>
<dbReference type="EMBL" id="JAGIZQ010000001">
    <property type="protein sequence ID" value="KAH6649378.1"/>
    <property type="molecule type" value="Genomic_DNA"/>
</dbReference>
<accession>A0ACB7PN23</accession>
<comment type="caution">
    <text evidence="1">The sequence shown here is derived from an EMBL/GenBank/DDBJ whole genome shotgun (WGS) entry which is preliminary data.</text>
</comment>
<dbReference type="Proteomes" id="UP000724584">
    <property type="component" value="Unassembled WGS sequence"/>
</dbReference>
<evidence type="ECO:0000313" key="1">
    <source>
        <dbReference type="EMBL" id="KAH6649378.1"/>
    </source>
</evidence>
<sequence length="235" mass="25426">MNFNPALTPLCNSRCCMHSRCRLNCIPNSSPSSLYEDHSLQPSQAPGTHKIVTMADKTMVVRGRGGAGKKTAVGSLLYKCGLDLSLLEQLESRTNRQYRDVAGYFNQNGIVKSFYAPSAKIIVDDNTSEPDIVLWLVDVSSPDRGAASSADLASLISSGALKPKEKLLILLNKMDLVDWSEQAFVEAAISFKDIKPDSTTATPNSLVGCEVDENHSASAWIGVGSYGLFHLSSRL</sequence>
<keyword evidence="2" id="KW-1185">Reference proteome</keyword>